<proteinExistence type="predicted"/>
<dbReference type="SUPFAM" id="SSF51206">
    <property type="entry name" value="cAMP-binding domain-like"/>
    <property type="match status" value="1"/>
</dbReference>
<evidence type="ECO:0000259" key="1">
    <source>
        <dbReference type="PROSITE" id="PS50042"/>
    </source>
</evidence>
<dbReference type="InterPro" id="IPR000595">
    <property type="entry name" value="cNMP-bd_dom"/>
</dbReference>
<reference evidence="2" key="1">
    <citation type="journal article" date="2014" name="Front. Microbiol.">
        <title>High frequency of phylogenetically diverse reductive dehalogenase-homologous genes in deep subseafloor sedimentary metagenomes.</title>
        <authorList>
            <person name="Kawai M."/>
            <person name="Futagami T."/>
            <person name="Toyoda A."/>
            <person name="Takaki Y."/>
            <person name="Nishi S."/>
            <person name="Hori S."/>
            <person name="Arai W."/>
            <person name="Tsubouchi T."/>
            <person name="Morono Y."/>
            <person name="Uchiyama I."/>
            <person name="Ito T."/>
            <person name="Fujiyama A."/>
            <person name="Inagaki F."/>
            <person name="Takami H."/>
        </authorList>
    </citation>
    <scope>NUCLEOTIDE SEQUENCE</scope>
    <source>
        <strain evidence="2">Expedition CK06-06</strain>
    </source>
</reference>
<evidence type="ECO:0000313" key="2">
    <source>
        <dbReference type="EMBL" id="GAG20959.1"/>
    </source>
</evidence>
<dbReference type="Pfam" id="PF00027">
    <property type="entry name" value="cNMP_binding"/>
    <property type="match status" value="1"/>
</dbReference>
<dbReference type="InterPro" id="IPR014710">
    <property type="entry name" value="RmlC-like_jellyroll"/>
</dbReference>
<dbReference type="GO" id="GO:0003700">
    <property type="term" value="F:DNA-binding transcription factor activity"/>
    <property type="evidence" value="ECO:0007669"/>
    <property type="project" value="TreeGrafter"/>
</dbReference>
<dbReference type="PANTHER" id="PTHR24567">
    <property type="entry name" value="CRP FAMILY TRANSCRIPTIONAL REGULATORY PROTEIN"/>
    <property type="match status" value="1"/>
</dbReference>
<comment type="caution">
    <text evidence="2">The sequence shown here is derived from an EMBL/GenBank/DDBJ whole genome shotgun (WGS) entry which is preliminary data.</text>
</comment>
<accession>X0VRF1</accession>
<dbReference type="GO" id="GO:0005829">
    <property type="term" value="C:cytosol"/>
    <property type="evidence" value="ECO:0007669"/>
    <property type="project" value="TreeGrafter"/>
</dbReference>
<organism evidence="2">
    <name type="scientific">marine sediment metagenome</name>
    <dbReference type="NCBI Taxonomy" id="412755"/>
    <lineage>
        <taxon>unclassified sequences</taxon>
        <taxon>metagenomes</taxon>
        <taxon>ecological metagenomes</taxon>
    </lineage>
</organism>
<sequence>MFRRVGGGIVHGPGEFIFRAGDPADEMFVVGEGEVELLHQGTVVESVPGGQPFGELGLIDGEPRALDARARVRTVVAPISAERFTGLVEQQPDFALSLLRLLAHRLREQTGT</sequence>
<dbReference type="CDD" id="cd00038">
    <property type="entry name" value="CAP_ED"/>
    <property type="match status" value="1"/>
</dbReference>
<dbReference type="AlphaFoldDB" id="X0VRF1"/>
<dbReference type="PANTHER" id="PTHR24567:SF74">
    <property type="entry name" value="HTH-TYPE TRANSCRIPTIONAL REGULATOR ARCR"/>
    <property type="match status" value="1"/>
</dbReference>
<dbReference type="InterPro" id="IPR050397">
    <property type="entry name" value="Env_Response_Regulators"/>
</dbReference>
<name>X0VRF1_9ZZZZ</name>
<protein>
    <recommendedName>
        <fullName evidence="1">Cyclic nucleotide-binding domain-containing protein</fullName>
    </recommendedName>
</protein>
<dbReference type="SMART" id="SM00100">
    <property type="entry name" value="cNMP"/>
    <property type="match status" value="1"/>
</dbReference>
<feature type="domain" description="Cyclic nucleotide-binding" evidence="1">
    <location>
        <begin position="1"/>
        <end position="88"/>
    </location>
</feature>
<dbReference type="PROSITE" id="PS50042">
    <property type="entry name" value="CNMP_BINDING_3"/>
    <property type="match status" value="1"/>
</dbReference>
<gene>
    <name evidence="2" type="ORF">S01H1_54902</name>
</gene>
<dbReference type="EMBL" id="BARS01035652">
    <property type="protein sequence ID" value="GAG20959.1"/>
    <property type="molecule type" value="Genomic_DNA"/>
</dbReference>
<dbReference type="Gene3D" id="2.60.120.10">
    <property type="entry name" value="Jelly Rolls"/>
    <property type="match status" value="1"/>
</dbReference>
<dbReference type="InterPro" id="IPR018490">
    <property type="entry name" value="cNMP-bd_dom_sf"/>
</dbReference>